<dbReference type="RefSeq" id="WP_027472142.1">
    <property type="nucleotide sequence ID" value="NZ_BAMD01000018.1"/>
</dbReference>
<evidence type="ECO:0008006" key="3">
    <source>
        <dbReference type="Google" id="ProtNLM"/>
    </source>
</evidence>
<dbReference type="eggNOG" id="ENOG502ZVVK">
    <property type="taxonomic scope" value="Bacteria"/>
</dbReference>
<dbReference type="AlphaFoldDB" id="W7YF84"/>
<evidence type="ECO:0000313" key="1">
    <source>
        <dbReference type="EMBL" id="GAF03106.1"/>
    </source>
</evidence>
<accession>W7YF84</accession>
<dbReference type="EMBL" id="BAMD01000018">
    <property type="protein sequence ID" value="GAF03106.1"/>
    <property type="molecule type" value="Genomic_DNA"/>
</dbReference>
<dbReference type="STRING" id="869213.GCA_000517085_02560"/>
<dbReference type="Proteomes" id="UP000019402">
    <property type="component" value="Unassembled WGS sequence"/>
</dbReference>
<proteinExistence type="predicted"/>
<reference evidence="1 2" key="1">
    <citation type="journal article" date="2014" name="Genome Announc.">
        <title>Draft Genome Sequence of Cytophaga fermentans JCM 21142T, a Facultative Anaerobe Isolated from Marine Mud.</title>
        <authorList>
            <person name="Starns D."/>
            <person name="Oshima K."/>
            <person name="Suda W."/>
            <person name="Iino T."/>
            <person name="Yuki M."/>
            <person name="Inoue J."/>
            <person name="Kitamura K."/>
            <person name="Iida T."/>
            <person name="Darby A."/>
            <person name="Hattori M."/>
            <person name="Ohkuma M."/>
        </authorList>
    </citation>
    <scope>NUCLEOTIDE SEQUENCE [LARGE SCALE GENOMIC DNA]</scope>
    <source>
        <strain evidence="1 2">JCM 21142</strain>
    </source>
</reference>
<name>W7YF84_9BACT</name>
<protein>
    <recommendedName>
        <fullName evidence="3">SPOR domain-containing protein</fullName>
    </recommendedName>
</protein>
<sequence length="365" mass="40110">MKIVILGVLLLCGLNMIVGGQNTEVLSPRDNRKIDRAEKKIKKGDAIVAKTEKYTREIEEIEAEGKKRKGKIRRLNKKTNKILVGSSSYYKEGYGKKYYVFKRVVSKGLKAGSFDANIETFLADAKDEFRGGRKLRRKSINYSNANKAAPLLLEANEKEGKAIEILAKATGYIHSVDTEEENAVVPIEDSMVVTSDTLLILAGSSAGIVSDSLLLDSIGSHSLSLSDTLSRVDSIAFQDTSLIMTADTALVTASAVAAESTLVDGENELLEDKVVQEKVPGLYFTVQFLAEEQPVPKEKLLSLYDGPFEVIKHEVDGLVKYSFGKFTSIEEANTMKDRSGVQGFVVAYLNEMRISMSRAEEMSAN</sequence>
<comment type="caution">
    <text evidence="1">The sequence shown here is derived from an EMBL/GenBank/DDBJ whole genome shotgun (WGS) entry which is preliminary data.</text>
</comment>
<keyword evidence="2" id="KW-1185">Reference proteome</keyword>
<gene>
    <name evidence="1" type="ORF">JCM21142_41765</name>
</gene>
<evidence type="ECO:0000313" key="2">
    <source>
        <dbReference type="Proteomes" id="UP000019402"/>
    </source>
</evidence>
<organism evidence="1 2">
    <name type="scientific">Saccharicrinis fermentans DSM 9555 = JCM 21142</name>
    <dbReference type="NCBI Taxonomy" id="869213"/>
    <lineage>
        <taxon>Bacteria</taxon>
        <taxon>Pseudomonadati</taxon>
        <taxon>Bacteroidota</taxon>
        <taxon>Bacteroidia</taxon>
        <taxon>Marinilabiliales</taxon>
        <taxon>Marinilabiliaceae</taxon>
        <taxon>Saccharicrinis</taxon>
    </lineage>
</organism>
<dbReference type="OrthoDB" id="1121343at2"/>